<evidence type="ECO:0000256" key="7">
    <source>
        <dbReference type="ARBA" id="ARBA00022842"/>
    </source>
</evidence>
<sequence>MKRLMYKARTEYLFHSHIKIKIPDNYEDKIFDELFGIMEQVDKKYNSYSEFSYFDLINKNAGKYTDVDSITIEILEAARKYSDFFDGVYDITVMPLIRLWGFYREKRRTVPSLHEIEKAKKKTDYKNIEIDPVNLKVRSGSGQEIITGSFLKAFAVDKAAVRLAELGIDNAVINAGGSSIRCFNNDIKKEWTISVSDPDESQRDLFDLKLQNKAYSTSAMGGSFVKINNKKYGHIINPVTGYPSENKAVGLITEESFIGDILSTGFFNCEPERFLQLMKILKRDMYIEGFLMDKAGKIHYSDGFEKHIIKYEI</sequence>
<evidence type="ECO:0000256" key="11">
    <source>
        <dbReference type="PIRSR" id="PIRSR006268-2"/>
    </source>
</evidence>
<comment type="similarity">
    <text evidence="10">Belongs to the ApbE family.</text>
</comment>
<accession>D1AFF6</accession>
<dbReference type="EC" id="2.7.1.180" evidence="1 10"/>
<evidence type="ECO:0000256" key="9">
    <source>
        <dbReference type="ARBA" id="ARBA00048540"/>
    </source>
</evidence>
<evidence type="ECO:0000256" key="2">
    <source>
        <dbReference type="ARBA" id="ARBA00016337"/>
    </source>
</evidence>
<keyword evidence="13" id="KW-1185">Reference proteome</keyword>
<keyword evidence="6 10" id="KW-0274">FAD</keyword>
<dbReference type="PANTHER" id="PTHR30040">
    <property type="entry name" value="THIAMINE BIOSYNTHESIS LIPOPROTEIN APBE"/>
    <property type="match status" value="1"/>
</dbReference>
<keyword evidence="7 10" id="KW-0460">Magnesium</keyword>
<evidence type="ECO:0000256" key="3">
    <source>
        <dbReference type="ARBA" id="ARBA00022630"/>
    </source>
</evidence>
<comment type="cofactor">
    <cofactor evidence="11">
        <name>Mg(2+)</name>
        <dbReference type="ChEBI" id="CHEBI:18420"/>
    </cofactor>
    <cofactor evidence="11">
        <name>Mn(2+)</name>
        <dbReference type="ChEBI" id="CHEBI:29035"/>
    </cofactor>
    <text evidence="11">Magnesium. Can also use manganese.</text>
</comment>
<keyword evidence="4 10" id="KW-0808">Transferase</keyword>
<dbReference type="InterPro" id="IPR003374">
    <property type="entry name" value="ApbE-like_sf"/>
</dbReference>
<dbReference type="Gene3D" id="3.10.520.10">
    <property type="entry name" value="ApbE-like domains"/>
    <property type="match status" value="1"/>
</dbReference>
<evidence type="ECO:0000313" key="12">
    <source>
        <dbReference type="EMBL" id="ACZ07841.1"/>
    </source>
</evidence>
<comment type="catalytic activity">
    <reaction evidence="9 10">
        <text>L-threonyl-[protein] + FAD = FMN-L-threonyl-[protein] + AMP + H(+)</text>
        <dbReference type="Rhea" id="RHEA:36847"/>
        <dbReference type="Rhea" id="RHEA-COMP:11060"/>
        <dbReference type="Rhea" id="RHEA-COMP:11061"/>
        <dbReference type="ChEBI" id="CHEBI:15378"/>
        <dbReference type="ChEBI" id="CHEBI:30013"/>
        <dbReference type="ChEBI" id="CHEBI:57692"/>
        <dbReference type="ChEBI" id="CHEBI:74257"/>
        <dbReference type="ChEBI" id="CHEBI:456215"/>
        <dbReference type="EC" id="2.7.1.180"/>
    </reaction>
</comment>
<dbReference type="KEGG" id="str:Sterm_0973"/>
<dbReference type="Pfam" id="PF02424">
    <property type="entry name" value="ApbE"/>
    <property type="match status" value="1"/>
</dbReference>
<evidence type="ECO:0000256" key="1">
    <source>
        <dbReference type="ARBA" id="ARBA00011955"/>
    </source>
</evidence>
<dbReference type="HOGENOM" id="CLU_044403_1_3_0"/>
<reference evidence="13" key="1">
    <citation type="submission" date="2009-09" db="EMBL/GenBank/DDBJ databases">
        <title>The complete chromosome of Sebaldella termitidis ATCC 33386.</title>
        <authorList>
            <consortium name="US DOE Joint Genome Institute (JGI-PGF)"/>
            <person name="Lucas S."/>
            <person name="Copeland A."/>
            <person name="Lapidus A."/>
            <person name="Glavina del Rio T."/>
            <person name="Dalin E."/>
            <person name="Tice H."/>
            <person name="Bruce D."/>
            <person name="Goodwin L."/>
            <person name="Pitluck S."/>
            <person name="Kyrpides N."/>
            <person name="Mavromatis K."/>
            <person name="Ivanova N."/>
            <person name="Mikhailova N."/>
            <person name="Sims D."/>
            <person name="Meincke L."/>
            <person name="Brettin T."/>
            <person name="Detter J.C."/>
            <person name="Han C."/>
            <person name="Larimer F."/>
            <person name="Land M."/>
            <person name="Hauser L."/>
            <person name="Markowitz V."/>
            <person name="Cheng J.F."/>
            <person name="Hugenholtz P."/>
            <person name="Woyke T."/>
            <person name="Wu D."/>
            <person name="Eisen J.A."/>
        </authorList>
    </citation>
    <scope>NUCLEOTIDE SEQUENCE [LARGE SCALE GENOMIC DNA]</scope>
    <source>
        <strain evidence="13">ATCC 33386 / NCTC 11300</strain>
    </source>
</reference>
<dbReference type="GO" id="GO:0016740">
    <property type="term" value="F:transferase activity"/>
    <property type="evidence" value="ECO:0007669"/>
    <property type="project" value="UniProtKB-UniRule"/>
</dbReference>
<keyword evidence="3 10" id="KW-0285">Flavoprotein</keyword>
<dbReference type="GO" id="GO:0046872">
    <property type="term" value="F:metal ion binding"/>
    <property type="evidence" value="ECO:0007669"/>
    <property type="project" value="UniProtKB-UniRule"/>
</dbReference>
<evidence type="ECO:0000256" key="8">
    <source>
        <dbReference type="ARBA" id="ARBA00031306"/>
    </source>
</evidence>
<dbReference type="SUPFAM" id="SSF143631">
    <property type="entry name" value="ApbE-like"/>
    <property type="match status" value="1"/>
</dbReference>
<reference evidence="12 13" key="2">
    <citation type="journal article" date="2010" name="Stand. Genomic Sci.">
        <title>Complete genome sequence of Sebaldella termitidis type strain (NCTC 11300).</title>
        <authorList>
            <person name="Harmon-Smith M."/>
            <person name="Celia L."/>
            <person name="Chertkov O."/>
            <person name="Lapidus A."/>
            <person name="Copeland A."/>
            <person name="Glavina Del Rio T."/>
            <person name="Nolan M."/>
            <person name="Lucas S."/>
            <person name="Tice H."/>
            <person name="Cheng J.F."/>
            <person name="Han C."/>
            <person name="Detter J.C."/>
            <person name="Bruce D."/>
            <person name="Goodwin L."/>
            <person name="Pitluck S."/>
            <person name="Pati A."/>
            <person name="Liolios K."/>
            <person name="Ivanova N."/>
            <person name="Mavromatis K."/>
            <person name="Mikhailova N."/>
            <person name="Chen A."/>
            <person name="Palaniappan K."/>
            <person name="Land M."/>
            <person name="Hauser L."/>
            <person name="Chang Y.J."/>
            <person name="Jeffries C.D."/>
            <person name="Brettin T."/>
            <person name="Goker M."/>
            <person name="Beck B."/>
            <person name="Bristow J."/>
            <person name="Eisen J.A."/>
            <person name="Markowitz V."/>
            <person name="Hugenholtz P."/>
            <person name="Kyrpides N.C."/>
            <person name="Klenk H.P."/>
            <person name="Chen F."/>
        </authorList>
    </citation>
    <scope>NUCLEOTIDE SEQUENCE [LARGE SCALE GENOMIC DNA]</scope>
    <source>
        <strain evidence="13">ATCC 33386 / NCTC 11300</strain>
    </source>
</reference>
<dbReference type="PIRSF" id="PIRSF006268">
    <property type="entry name" value="ApbE"/>
    <property type="match status" value="1"/>
</dbReference>
<feature type="binding site" evidence="11">
    <location>
        <position position="264"/>
    </location>
    <ligand>
        <name>Mg(2+)</name>
        <dbReference type="ChEBI" id="CHEBI:18420"/>
    </ligand>
</feature>
<proteinExistence type="inferred from homology"/>
<dbReference type="PANTHER" id="PTHR30040:SF2">
    <property type="entry name" value="FAD:PROTEIN FMN TRANSFERASE"/>
    <property type="match status" value="1"/>
</dbReference>
<dbReference type="EMBL" id="CP001739">
    <property type="protein sequence ID" value="ACZ07841.1"/>
    <property type="molecule type" value="Genomic_DNA"/>
</dbReference>
<dbReference type="Proteomes" id="UP000000845">
    <property type="component" value="Chromosome"/>
</dbReference>
<name>D1AFF6_SEBTE</name>
<dbReference type="AlphaFoldDB" id="D1AFF6"/>
<dbReference type="STRING" id="526218.Sterm_0973"/>
<evidence type="ECO:0000256" key="5">
    <source>
        <dbReference type="ARBA" id="ARBA00022723"/>
    </source>
</evidence>
<evidence type="ECO:0000256" key="6">
    <source>
        <dbReference type="ARBA" id="ARBA00022827"/>
    </source>
</evidence>
<dbReference type="eggNOG" id="COG1477">
    <property type="taxonomic scope" value="Bacteria"/>
</dbReference>
<dbReference type="InterPro" id="IPR024932">
    <property type="entry name" value="ApbE"/>
</dbReference>
<gene>
    <name evidence="12" type="ordered locus">Sterm_0973</name>
</gene>
<feature type="binding site" evidence="11">
    <location>
        <position position="260"/>
    </location>
    <ligand>
        <name>Mg(2+)</name>
        <dbReference type="ChEBI" id="CHEBI:18420"/>
    </ligand>
</feature>
<feature type="binding site" evidence="11">
    <location>
        <position position="149"/>
    </location>
    <ligand>
        <name>Mg(2+)</name>
        <dbReference type="ChEBI" id="CHEBI:18420"/>
    </ligand>
</feature>
<organism evidence="12 13">
    <name type="scientific">Sebaldella termitidis (strain ATCC 33386 / NCTC 11300)</name>
    <dbReference type="NCBI Taxonomy" id="526218"/>
    <lineage>
        <taxon>Bacteria</taxon>
        <taxon>Fusobacteriati</taxon>
        <taxon>Fusobacteriota</taxon>
        <taxon>Fusobacteriia</taxon>
        <taxon>Fusobacteriales</taxon>
        <taxon>Leptotrichiaceae</taxon>
        <taxon>Sebaldella</taxon>
    </lineage>
</organism>
<keyword evidence="5 10" id="KW-0479">Metal-binding</keyword>
<keyword evidence="12" id="KW-0449">Lipoprotein</keyword>
<protein>
    <recommendedName>
        <fullName evidence="2 10">FAD:protein FMN transferase</fullName>
        <ecNumber evidence="1 10">2.7.1.180</ecNumber>
    </recommendedName>
    <alternativeName>
        <fullName evidence="8 10">Flavin transferase</fullName>
    </alternativeName>
</protein>
<evidence type="ECO:0000313" key="13">
    <source>
        <dbReference type="Proteomes" id="UP000000845"/>
    </source>
</evidence>
<evidence type="ECO:0000256" key="4">
    <source>
        <dbReference type="ARBA" id="ARBA00022679"/>
    </source>
</evidence>
<evidence type="ECO:0000256" key="10">
    <source>
        <dbReference type="PIRNR" id="PIRNR006268"/>
    </source>
</evidence>